<feature type="repeat" description="PPR" evidence="2">
    <location>
        <begin position="44"/>
        <end position="78"/>
    </location>
</feature>
<dbReference type="Proteomes" id="UP001064489">
    <property type="component" value="Chromosome 5"/>
</dbReference>
<dbReference type="AlphaFoldDB" id="A0AAD5IU97"/>
<accession>A0AAD5IU97</accession>
<dbReference type="Gene3D" id="1.25.40.10">
    <property type="entry name" value="Tetratricopeptide repeat domain"/>
    <property type="match status" value="1"/>
</dbReference>
<feature type="repeat" description="PPR" evidence="2">
    <location>
        <begin position="79"/>
        <end position="113"/>
    </location>
</feature>
<sequence>MLNQGVHPTTVTFNVLLDELCKTRKMGEANKLYKVMILRGVQPNTYTCNIFMDGYCLLERIHDVKKLFVSMASRGCTPSVVSYNILINRYCKRKKIDNAMNLNREMISKGIRPADVTYNTLLIGLFITMSPEIAARSRRTSLVRATIRRCLRAPLVREGRRSRRRPEQFGDNSGIGRRLRRWATG</sequence>
<organism evidence="3 4">
    <name type="scientific">Acer negundo</name>
    <name type="common">Box elder</name>
    <dbReference type="NCBI Taxonomy" id="4023"/>
    <lineage>
        <taxon>Eukaryota</taxon>
        <taxon>Viridiplantae</taxon>
        <taxon>Streptophyta</taxon>
        <taxon>Embryophyta</taxon>
        <taxon>Tracheophyta</taxon>
        <taxon>Spermatophyta</taxon>
        <taxon>Magnoliopsida</taxon>
        <taxon>eudicotyledons</taxon>
        <taxon>Gunneridae</taxon>
        <taxon>Pentapetalae</taxon>
        <taxon>rosids</taxon>
        <taxon>malvids</taxon>
        <taxon>Sapindales</taxon>
        <taxon>Sapindaceae</taxon>
        <taxon>Hippocastanoideae</taxon>
        <taxon>Acereae</taxon>
        <taxon>Acer</taxon>
    </lineage>
</organism>
<dbReference type="InterPro" id="IPR002885">
    <property type="entry name" value="PPR_rpt"/>
</dbReference>
<dbReference type="EMBL" id="JAJSOW010000102">
    <property type="protein sequence ID" value="KAI9177300.1"/>
    <property type="molecule type" value="Genomic_DNA"/>
</dbReference>
<comment type="caution">
    <text evidence="3">The sequence shown here is derived from an EMBL/GenBank/DDBJ whole genome shotgun (WGS) entry which is preliminary data.</text>
</comment>
<evidence type="ECO:0008006" key="5">
    <source>
        <dbReference type="Google" id="ProtNLM"/>
    </source>
</evidence>
<evidence type="ECO:0000256" key="2">
    <source>
        <dbReference type="PROSITE-ProRule" id="PRU00708"/>
    </source>
</evidence>
<feature type="repeat" description="PPR" evidence="2">
    <location>
        <begin position="9"/>
        <end position="43"/>
    </location>
</feature>
<protein>
    <recommendedName>
        <fullName evidence="5">Pentatricopeptide repeat-containing protein</fullName>
    </recommendedName>
</protein>
<dbReference type="PROSITE" id="PS51375">
    <property type="entry name" value="PPR"/>
    <property type="match status" value="3"/>
</dbReference>
<dbReference type="PANTHER" id="PTHR45613">
    <property type="entry name" value="PENTATRICOPEPTIDE REPEAT-CONTAINING PROTEIN"/>
    <property type="match status" value="1"/>
</dbReference>
<dbReference type="NCBIfam" id="TIGR00756">
    <property type="entry name" value="PPR"/>
    <property type="match status" value="3"/>
</dbReference>
<keyword evidence="4" id="KW-1185">Reference proteome</keyword>
<reference evidence="3" key="2">
    <citation type="submission" date="2023-02" db="EMBL/GenBank/DDBJ databases">
        <authorList>
            <person name="Swenson N.G."/>
            <person name="Wegrzyn J.L."/>
            <person name="Mcevoy S.L."/>
        </authorList>
    </citation>
    <scope>NUCLEOTIDE SEQUENCE</scope>
    <source>
        <strain evidence="3">91603</strain>
        <tissue evidence="3">Leaf</tissue>
    </source>
</reference>
<proteinExistence type="predicted"/>
<dbReference type="PANTHER" id="PTHR45613:SF207">
    <property type="entry name" value="OS08G0300700 PROTEIN"/>
    <property type="match status" value="1"/>
</dbReference>
<evidence type="ECO:0000313" key="3">
    <source>
        <dbReference type="EMBL" id="KAI9177300.1"/>
    </source>
</evidence>
<dbReference type="Pfam" id="PF13041">
    <property type="entry name" value="PPR_2"/>
    <property type="match status" value="2"/>
</dbReference>
<dbReference type="InterPro" id="IPR011990">
    <property type="entry name" value="TPR-like_helical_dom_sf"/>
</dbReference>
<name>A0AAD5IU97_ACENE</name>
<gene>
    <name evidence="3" type="ORF">LWI28_013407</name>
</gene>
<reference evidence="3" key="1">
    <citation type="journal article" date="2022" name="Plant J.">
        <title>Strategies of tolerance reflected in two North American maple genomes.</title>
        <authorList>
            <person name="McEvoy S.L."/>
            <person name="Sezen U.U."/>
            <person name="Trouern-Trend A."/>
            <person name="McMahon S.M."/>
            <person name="Schaberg P.G."/>
            <person name="Yang J."/>
            <person name="Wegrzyn J.L."/>
            <person name="Swenson N.G."/>
        </authorList>
    </citation>
    <scope>NUCLEOTIDE SEQUENCE</scope>
    <source>
        <strain evidence="3">91603</strain>
    </source>
</reference>
<evidence type="ECO:0000256" key="1">
    <source>
        <dbReference type="ARBA" id="ARBA00022737"/>
    </source>
</evidence>
<keyword evidence="1" id="KW-0677">Repeat</keyword>
<evidence type="ECO:0000313" key="4">
    <source>
        <dbReference type="Proteomes" id="UP001064489"/>
    </source>
</evidence>